<proteinExistence type="predicted"/>
<comment type="caution">
    <text evidence="1">The sequence shown here is derived from an EMBL/GenBank/DDBJ whole genome shotgun (WGS) entry which is preliminary data.</text>
</comment>
<evidence type="ECO:0000313" key="1">
    <source>
        <dbReference type="EMBL" id="KFI57442.1"/>
    </source>
</evidence>
<protein>
    <submittedName>
        <fullName evidence="1">PhnA protein</fullName>
    </submittedName>
</protein>
<name>A0A087AF92_9BIFI</name>
<keyword evidence="2" id="KW-1185">Reference proteome</keyword>
<dbReference type="STRING" id="35760.BCHO_0861"/>
<organism evidence="1 2">
    <name type="scientific">Bifidobacterium choerinum</name>
    <dbReference type="NCBI Taxonomy" id="35760"/>
    <lineage>
        <taxon>Bacteria</taxon>
        <taxon>Bacillati</taxon>
        <taxon>Actinomycetota</taxon>
        <taxon>Actinomycetes</taxon>
        <taxon>Bifidobacteriales</taxon>
        <taxon>Bifidobacteriaceae</taxon>
        <taxon>Bifidobacterium</taxon>
    </lineage>
</organism>
<evidence type="ECO:0000313" key="2">
    <source>
        <dbReference type="Proteomes" id="UP000028995"/>
    </source>
</evidence>
<gene>
    <name evidence="1" type="ORF">BCHO_0861</name>
</gene>
<dbReference type="AlphaFoldDB" id="A0A087AF92"/>
<sequence length="262" mass="28972">MTCPMCHNPATPTICDECKHQTARDLTWLATNCDDLETNRINRAYGTHKGNGGGGRRSEAPTPVREAIADALYLDRTRNLKQTLNTWARCFNQPPAPDGCLAKQARILNSLDLWAPHKTAVSAIYSTEMHRIVVRLAAIVANMDETKIRLGTCPNPECGKPVYAPADAREATCAHCNNTWTATILRRATDTELCETDAEGTAGELAVMLDTFGIEIAPSTIRSWASRGKLMPILDKHGHATKHYRLADAYKLTDTYKQQHLD</sequence>
<dbReference type="OrthoDB" id="3234010at2"/>
<reference evidence="1 2" key="1">
    <citation type="submission" date="2014-03" db="EMBL/GenBank/DDBJ databases">
        <title>Genomics of Bifidobacteria.</title>
        <authorList>
            <person name="Ventura M."/>
            <person name="Milani C."/>
            <person name="Lugli G.A."/>
        </authorList>
    </citation>
    <scope>NUCLEOTIDE SEQUENCE [LARGE SCALE GENOMIC DNA]</scope>
    <source>
        <strain evidence="1 2">LMG 10510</strain>
    </source>
</reference>
<accession>A0A087AF92</accession>
<dbReference type="Proteomes" id="UP000028995">
    <property type="component" value="Unassembled WGS sequence"/>
</dbReference>
<dbReference type="EMBL" id="JGYU01000005">
    <property type="protein sequence ID" value="KFI57442.1"/>
    <property type="molecule type" value="Genomic_DNA"/>
</dbReference>
<dbReference type="eggNOG" id="ENOG5030DHJ">
    <property type="taxonomic scope" value="Bacteria"/>
</dbReference>